<dbReference type="Gene3D" id="1.10.10.10">
    <property type="entry name" value="Winged helix-like DNA-binding domain superfamily/Winged helix DNA-binding domain"/>
    <property type="match status" value="1"/>
</dbReference>
<dbReference type="PANTHER" id="PTHR42756:SF1">
    <property type="entry name" value="TRANSCRIPTIONAL REPRESSOR OF EMRAB OPERON"/>
    <property type="match status" value="1"/>
</dbReference>
<keyword evidence="3" id="KW-0804">Transcription</keyword>
<proteinExistence type="predicted"/>
<feature type="domain" description="HTH marR-type" evidence="4">
    <location>
        <begin position="1"/>
        <end position="133"/>
    </location>
</feature>
<comment type="caution">
    <text evidence="5">The sequence shown here is derived from an EMBL/GenBank/DDBJ whole genome shotgun (WGS) entry which is preliminary data.</text>
</comment>
<dbReference type="EMBL" id="JAJIAO010000010">
    <property type="protein sequence ID" value="MCK8625189.1"/>
    <property type="molecule type" value="Genomic_DNA"/>
</dbReference>
<dbReference type="SMART" id="SM00347">
    <property type="entry name" value="HTH_MARR"/>
    <property type="match status" value="1"/>
</dbReference>
<evidence type="ECO:0000256" key="1">
    <source>
        <dbReference type="ARBA" id="ARBA00023015"/>
    </source>
</evidence>
<dbReference type="RefSeq" id="WP_248601915.1">
    <property type="nucleotide sequence ID" value="NZ_JAJIAO010000010.1"/>
</dbReference>
<dbReference type="PROSITE" id="PS50995">
    <property type="entry name" value="HTH_MARR_2"/>
    <property type="match status" value="1"/>
</dbReference>
<dbReference type="SUPFAM" id="SSF46785">
    <property type="entry name" value="Winged helix' DNA-binding domain"/>
    <property type="match status" value="1"/>
</dbReference>
<keyword evidence="2" id="KW-0238">DNA-binding</keyword>
<keyword evidence="6" id="KW-1185">Reference proteome</keyword>
<gene>
    <name evidence="5" type="ORF">LNP07_06630</name>
</gene>
<evidence type="ECO:0000256" key="3">
    <source>
        <dbReference type="ARBA" id="ARBA00023163"/>
    </source>
</evidence>
<accession>A0ABT0I3B6</accession>
<dbReference type="PANTHER" id="PTHR42756">
    <property type="entry name" value="TRANSCRIPTIONAL REGULATOR, MARR"/>
    <property type="match status" value="1"/>
</dbReference>
<name>A0ABT0I3B6_9LACO</name>
<dbReference type="InterPro" id="IPR036388">
    <property type="entry name" value="WH-like_DNA-bd_sf"/>
</dbReference>
<sequence length="136" mass="15879">MNNEKKLSTIFFAYQQFAAMIDLKKYDLTKNQHRMLYIIYALDNVSIKDILKLLNISKQAANVSLRDLISRNLITESKSPVDKRIKILNLTTEGQRLNEQINQEQIALLDEYFVAADNDWQKVMKKLADSYIHSLK</sequence>
<evidence type="ECO:0000256" key="2">
    <source>
        <dbReference type="ARBA" id="ARBA00023125"/>
    </source>
</evidence>
<reference evidence="5 6" key="1">
    <citation type="submission" date="2021-11" db="EMBL/GenBank/DDBJ databases">
        <title>Comparative genomics of bee honey and flower isolates.</title>
        <authorList>
            <person name="Bechtner J.D."/>
            <person name="Gallus M.K."/>
            <person name="Ehrmann M."/>
        </authorList>
    </citation>
    <scope>NUCLEOTIDE SEQUENCE [LARGE SCALE GENOMIC DNA]</scope>
    <source>
        <strain evidence="5 6">M161</strain>
    </source>
</reference>
<dbReference type="Pfam" id="PF12802">
    <property type="entry name" value="MarR_2"/>
    <property type="match status" value="1"/>
</dbReference>
<dbReference type="InterPro" id="IPR000835">
    <property type="entry name" value="HTH_MarR-typ"/>
</dbReference>
<protein>
    <submittedName>
        <fullName evidence="5">MarR family transcriptional regulator</fullName>
    </submittedName>
</protein>
<dbReference type="Proteomes" id="UP001522905">
    <property type="component" value="Unassembled WGS sequence"/>
</dbReference>
<evidence type="ECO:0000313" key="6">
    <source>
        <dbReference type="Proteomes" id="UP001522905"/>
    </source>
</evidence>
<organism evidence="5 6">
    <name type="scientific">Apilactobacillus xinyiensis</name>
    <dbReference type="NCBI Taxonomy" id="2841032"/>
    <lineage>
        <taxon>Bacteria</taxon>
        <taxon>Bacillati</taxon>
        <taxon>Bacillota</taxon>
        <taxon>Bacilli</taxon>
        <taxon>Lactobacillales</taxon>
        <taxon>Lactobacillaceae</taxon>
        <taxon>Apilactobacillus</taxon>
    </lineage>
</organism>
<dbReference type="InterPro" id="IPR036390">
    <property type="entry name" value="WH_DNA-bd_sf"/>
</dbReference>
<evidence type="ECO:0000313" key="5">
    <source>
        <dbReference type="EMBL" id="MCK8625189.1"/>
    </source>
</evidence>
<evidence type="ECO:0000259" key="4">
    <source>
        <dbReference type="PROSITE" id="PS50995"/>
    </source>
</evidence>
<keyword evidence="1" id="KW-0805">Transcription regulation</keyword>